<dbReference type="InterPro" id="IPR016024">
    <property type="entry name" value="ARM-type_fold"/>
</dbReference>
<dbReference type="Pfam" id="PF00454">
    <property type="entry name" value="PI3_PI4_kinase"/>
    <property type="match status" value="1"/>
</dbReference>
<dbReference type="InterPro" id="IPR018936">
    <property type="entry name" value="PI3/4_kinase_CS"/>
</dbReference>
<evidence type="ECO:0000256" key="20">
    <source>
        <dbReference type="RuleBase" id="RU365027"/>
    </source>
</evidence>
<dbReference type="PROSITE" id="PS51189">
    <property type="entry name" value="FAT"/>
    <property type="match status" value="1"/>
</dbReference>
<evidence type="ECO:0000313" key="25">
    <source>
        <dbReference type="EMBL" id="EOA87437.1"/>
    </source>
</evidence>
<comment type="subunit">
    <text evidence="4">Associates with DNA double-strand breaks.</text>
</comment>
<dbReference type="Pfam" id="PF02259">
    <property type="entry name" value="FAT"/>
    <property type="match status" value="1"/>
</dbReference>
<dbReference type="GO" id="GO:0006325">
    <property type="term" value="P:chromatin organization"/>
    <property type="evidence" value="ECO:0007669"/>
    <property type="project" value="UniProtKB-KW"/>
</dbReference>
<evidence type="ECO:0000256" key="15">
    <source>
        <dbReference type="ARBA" id="ARBA00022895"/>
    </source>
</evidence>
<dbReference type="PROSITE" id="PS50290">
    <property type="entry name" value="PI3_4_KINASE_3"/>
    <property type="match status" value="1"/>
</dbReference>
<evidence type="ECO:0000256" key="1">
    <source>
        <dbReference type="ARBA" id="ARBA00004123"/>
    </source>
</evidence>
<evidence type="ECO:0000256" key="6">
    <source>
        <dbReference type="ARBA" id="ARBA00014619"/>
    </source>
</evidence>
<keyword evidence="26" id="KW-1185">Reference proteome</keyword>
<keyword evidence="13 20" id="KW-0067">ATP-binding</keyword>
<dbReference type="SMART" id="SM00146">
    <property type="entry name" value="PI3Kc"/>
    <property type="match status" value="1"/>
</dbReference>
<dbReference type="InterPro" id="IPR011009">
    <property type="entry name" value="Kinase-like_dom_sf"/>
</dbReference>
<keyword evidence="11 20" id="KW-0227">DNA damage</keyword>
<keyword evidence="14 20" id="KW-0156">Chromatin regulator</keyword>
<reference evidence="25 26" key="1">
    <citation type="journal article" date="2012" name="PLoS Pathog.">
        <title>Diverse lifestyles and strategies of plant pathogenesis encoded in the genomes of eighteen Dothideomycetes fungi.</title>
        <authorList>
            <person name="Ohm R.A."/>
            <person name="Feau N."/>
            <person name="Henrissat B."/>
            <person name="Schoch C.L."/>
            <person name="Horwitz B.A."/>
            <person name="Barry K.W."/>
            <person name="Condon B.J."/>
            <person name="Copeland A.C."/>
            <person name="Dhillon B."/>
            <person name="Glaser F."/>
            <person name="Hesse C.N."/>
            <person name="Kosti I."/>
            <person name="LaButti K."/>
            <person name="Lindquist E.A."/>
            <person name="Lucas S."/>
            <person name="Salamov A.A."/>
            <person name="Bradshaw R.E."/>
            <person name="Ciuffetti L."/>
            <person name="Hamelin R.C."/>
            <person name="Kema G.H.J."/>
            <person name="Lawrence C."/>
            <person name="Scott J.A."/>
            <person name="Spatafora J.W."/>
            <person name="Turgeon B.G."/>
            <person name="de Wit P.J.G.M."/>
            <person name="Zhong S."/>
            <person name="Goodwin S.B."/>
            <person name="Grigoriev I.V."/>
        </authorList>
    </citation>
    <scope>NUCLEOTIDE SEQUENCE [LARGE SCALE GENOMIC DNA]</scope>
    <source>
        <strain evidence="26">28A</strain>
    </source>
</reference>
<sequence>MGATNIQDAKLLIQSSRVLDRTTGLKDLIHILKHHRGKPSLEALGNKAYLALCETLFQCLRDERSPYVRSRSKATKTAALLPLSASALRHVVASGVRTIKSSTVESIIDTIIELLPATGGGLVEPLLEDLPKTLRSLLEYQPHVERLPKDCWDAAVDFCASALASFFAESPEGEPPNSWATNASSRAPTPLESTDLFASSRASPRLAVSRTKPCAAQHVYAADDFVHCIHHLVKASNAPLLDRSDAILAALLQYLQQKTGRGSVVVAALAAVNSILARTALQSLELTKRTVQQLLPLLKPMWSEAPLRDEILITLTYTEAHIASLLTGDAHDERTSSDLEALVETMYSDYRRRQETTAHQYLEEHHLCFRHLGPPTNATHPLNTFAFSMETEHQRYEGLWSTVATIARFSFMLDERRRSVTHERSDEESLSKRLRITQSFSEYLRDVSEPKSNAKRAALQIVAFMAQQGPYSDEELQPVLEKLTSCISDENAVHSVWAMIGLAGAAFQQSACHASLLPYWIFAWQSASRAVTSISVSRAACHLMDVLLRLNIVPFSAVSETAQSMLASIELSGPASLTESSSSLMTTILQERVKENPTLFSSTAERILNWLLGKWTPSSWSERTYSSSNAHHCHAHDVLRIIYTCLDLHFAPPRPASFLVLGPLGHARTRVARYTDLAHYLLLLPDTEDFTVKVAPQPTSSQEPTNDHHSTPMQNRILDFCLSEVDRAKQRWKDTVTTNIAGITSDMMRIITNLCVVTTAVAALSSSDDRRVTGLQSAATSLIESLAVTLARPQIEQYKVDAVLEVCTKSLPDISSLSNRTARVYKLAGVHLLAQHLCKSLGQRKEVKQSFYAEDDDFMEVDDASSSQMTAGASVAESDVPRHDIQAENDLAALRMSASTYLEFISATMDTRDQEMIPSRFVNYLMSLSESDLLRSRQFLRALWNSNLSISRSDCLGLLERFSEALIDPRAREYNTSEVANSMLVEVLIGTTLVWGPDATDREAQDLYENIEALYMYYVKEMEKGGVRRSAGLQKTIAIFLHGLLKHHPDFAQNRKVPSVRTSLFELLAGGEMTVKYHIAQQLPRMFEDFVLSEHDKILQDVDSSLPGDDEGVEGIAVRLLVLSRLASQWHTLLRHSVYRIFATAGTIHEAALHAKRCISRVAQSRCLGDSKSLFRLFAPQVIFTWLDRGQNISAIPFLIFDYPSLPDLLRDIEAEVVGQAIMFGRKDEVEYLASQLGCSAQHLLATNIGKAAAYTIAWDTCRGSARNKADSSFGNLLKDMVGSDKYYSLIQRHFPQVLGHMFQTIDHEERLGKSLDKKPAFNPAAAVLAEITSISQSAQGLNMGIEPSFSAFYLPDQLERLCRRTGDRPAGFWSSSTYTFVLRSLLDRIHPALGSLYARSVIRKIRIIVALAGPVAHEGYPLQMTLQSLRPFLTDVQCAEDTVGIMQYLFEHGAEYLRHQLSFVTGIGLSILISLRVFLGSSQDSTTQQSQHIATMNAATRFHTWLTEYLKAHAQAIATVERSSAVKAFRLITTAASQVNAEGNSYRGSDESKLLLEILDDVRSGRRLLNKTSRDVALDLLCQNFQPAPTARDDILGLDRDAAEYAPLVWESCRRPKVGEGYLLWTARVLGRAYSAFGEVKQSSARACPWSSSSENSKSVLGKSSREAIVREVIDLFYSDDRTEVSLAENAVRHLISRLVPDSQYMDEMQRVIPEAIAKALMYKPPEPDGPLQPLMDSLQQAVAPALLKPTTPWVRDLTVALCKVATEHPILDALPGLLTGINHMAEKLLPYILHLVLLDEYEEDQTVREMVSKAVAVWFRDCNATTIPHVRIIVQCILYLRSQPIPKEATRVDRDRWLEVDFLQASHAANACAMYRSALLFAETSSGQPVVKSSTRRSSVLVEPPKIPLQLQLSIYKNLDEPDSFYGVDRGSSLLSVLDRLDYEGDGVKSLLFRGARLDSQMRRRNEYEANDSRGTIKSLIMLNMNSVTHSLLLNDQFHDAGDDVVESTLHTARKLGQWDIKAPEFNHSEASTLFKAFQGMHCAKSVKEAQENFNHQLQTTMSFLSGKERSSVPTKVRLRTLGALTEAEEVIKAERSEHLLDIWDRMKTREKWMRAGEFSDVRLLLSCRETLFSVLSSNAALVHSLHTRAATIRGMEAEALVSSSSVCRKHGALQESLASATYLSDIVSECRAIGLDIEATAQHEVANVLWEQGETEISIRMRQHLIDHADFDSQNVDLSLPVLLARLGHHLAEARLAKPDTIMDEYLEPAIRELKGQKQGLGPGQVFHEFALFCDKQLLSPEAAEDMARIKTVMDRKLQEYHDFTKLSKTDKSRGMRETYHRNARRAKTWYDLDNAEYERMRKGREQFLRQCLENYLLSLSACDEYNNDALRVFALWLEYCDTPLANQAVKSYLKDVPSGKFALLMNQLSSRLQAEDSDFQHLLMELVFRICVEHPYHGMHQIFAMQMKVGAMTREDVVRAKDESAKSRQKAACGLATALSSDKRARPYWSSISQSNDIYHHLAMFKGEKESTQQGRELQLDRYKESKDLVSKIPRLNVPPATLQIEVRPNMNYSDLPRIAGFKSTMSIANGLSAPKIITAKGTDGRPYKQLFKSGNDDLRQDAIMEQVFDQVSRLLKKHTATRIRNLGIRTYKVLPLSTRSGLMEFVQNTVPLHLWVMPAHEKYYPSDYKPDRCRKEIGACQQDSLTTRVKVWQKIAENFHPVMRYFLLERFEDPDEWFERRLAYTRSTAAISILGHVLGLGDRHCHNILLDEKSGEVVHIDLGVSFEAGRVLPVPEVVPFRLTRDLVDGMGYTKTEGVFRRCCEFTMDTLREERESIMTLLNVLRYDPLVNWSVTPTKAKRMQEANQETGANGTGRSASVAPGGTPAALGQAGVDEVAGAVHESNKKRAKEEQAGEAGRALSVVEKKLSKTLSTQATVNELIQQATDQGNLAVLYMGWASYA</sequence>
<dbReference type="PROSITE" id="PS00916">
    <property type="entry name" value="PI3_4_KINASE_2"/>
    <property type="match status" value="1"/>
</dbReference>
<gene>
    <name evidence="25" type="ORF">SETTUDRAFT_154126</name>
</gene>
<dbReference type="PROSITE" id="PS51190">
    <property type="entry name" value="FATC"/>
    <property type="match status" value="1"/>
</dbReference>
<dbReference type="InterPro" id="IPR000403">
    <property type="entry name" value="PI3/4_kinase_cat_dom"/>
</dbReference>
<evidence type="ECO:0000256" key="7">
    <source>
        <dbReference type="ARBA" id="ARBA00022454"/>
    </source>
</evidence>
<evidence type="ECO:0000256" key="9">
    <source>
        <dbReference type="ARBA" id="ARBA00022679"/>
    </source>
</evidence>
<evidence type="ECO:0000256" key="4">
    <source>
        <dbReference type="ARBA" id="ARBA00011370"/>
    </source>
</evidence>
<dbReference type="Pfam" id="PF11640">
    <property type="entry name" value="TAN"/>
    <property type="match status" value="1"/>
</dbReference>
<keyword evidence="12 20" id="KW-0418">Kinase</keyword>
<feature type="domain" description="FATC" evidence="24">
    <location>
        <begin position="2935"/>
        <end position="2967"/>
    </location>
</feature>
<comment type="subcellular location">
    <subcellularLocation>
        <location evidence="2 20">Chromosome</location>
        <location evidence="2 20">Telomere</location>
    </subcellularLocation>
    <subcellularLocation>
        <location evidence="1 20">Nucleus</location>
    </subcellularLocation>
</comment>
<evidence type="ECO:0000256" key="11">
    <source>
        <dbReference type="ARBA" id="ARBA00022763"/>
    </source>
</evidence>
<dbReference type="InterPro" id="IPR036940">
    <property type="entry name" value="PI3/4_kinase_cat_sf"/>
</dbReference>
<dbReference type="InterPro" id="IPR003151">
    <property type="entry name" value="PIK-rel_kinase_FAT"/>
</dbReference>
<dbReference type="InterPro" id="IPR044107">
    <property type="entry name" value="PIKKc_ATM"/>
</dbReference>
<keyword evidence="15 20" id="KW-0779">Telomere</keyword>
<dbReference type="EMBL" id="KB908592">
    <property type="protein sequence ID" value="EOA87437.1"/>
    <property type="molecule type" value="Genomic_DNA"/>
</dbReference>
<evidence type="ECO:0000259" key="23">
    <source>
        <dbReference type="PROSITE" id="PS51189"/>
    </source>
</evidence>
<dbReference type="OrthoDB" id="381190at2759"/>
<evidence type="ECO:0000256" key="3">
    <source>
        <dbReference type="ARBA" id="ARBA00010769"/>
    </source>
</evidence>
<keyword evidence="7 20" id="KW-0158">Chromosome</keyword>
<dbReference type="GO" id="GO:0004674">
    <property type="term" value="F:protein serine/threonine kinase activity"/>
    <property type="evidence" value="ECO:0007669"/>
    <property type="project" value="UniProtKB-KW"/>
</dbReference>
<keyword evidence="8 20" id="KW-0723">Serine/threonine-protein kinase</keyword>
<keyword evidence="9 20" id="KW-0808">Transferase</keyword>
<evidence type="ECO:0000256" key="8">
    <source>
        <dbReference type="ARBA" id="ARBA00022527"/>
    </source>
</evidence>
<comment type="function">
    <text evidence="17 20">Serine/threonine protein kinase which activates checkpoint signaling upon genotoxic stresses such as ionizing radiation (IR), ultraviolet light (UV), or DNA replication stalling, thereby acting as a DNA damage sensor. Recognizes the substrate consensus sequence [ST]-Q. Phosphorylates histone H2A to form H2AS128ph (gamma-H2A) at sites of DNA damage, involved in the regulation of DNA damage response mechanism. Required for the control of telomere length and genome stability.</text>
</comment>
<evidence type="ECO:0000256" key="10">
    <source>
        <dbReference type="ARBA" id="ARBA00022741"/>
    </source>
</evidence>
<protein>
    <recommendedName>
        <fullName evidence="6 20">Serine/threonine-protein kinase Tel1</fullName>
        <ecNumber evidence="5 20">2.7.11.1</ecNumber>
    </recommendedName>
</protein>
<dbReference type="PANTHER" id="PTHR37079:SF4">
    <property type="entry name" value="SERINE_THREONINE-PROTEIN KINASE ATM"/>
    <property type="match status" value="1"/>
</dbReference>
<dbReference type="Pfam" id="PF02260">
    <property type="entry name" value="FATC"/>
    <property type="match status" value="1"/>
</dbReference>
<evidence type="ECO:0000256" key="5">
    <source>
        <dbReference type="ARBA" id="ARBA00012513"/>
    </source>
</evidence>
<evidence type="ECO:0000256" key="2">
    <source>
        <dbReference type="ARBA" id="ARBA00004574"/>
    </source>
</evidence>
<proteinExistence type="inferred from homology"/>
<dbReference type="EC" id="2.7.11.1" evidence="5 20"/>
<dbReference type="STRING" id="671987.R0KH91"/>
<dbReference type="GeneID" id="19397378"/>
<comment type="catalytic activity">
    <reaction evidence="19">
        <text>L-seryl-[protein] + ATP = O-phospho-L-seryl-[protein] + ADP + H(+)</text>
        <dbReference type="Rhea" id="RHEA:17989"/>
        <dbReference type="Rhea" id="RHEA-COMP:9863"/>
        <dbReference type="Rhea" id="RHEA-COMP:11604"/>
        <dbReference type="ChEBI" id="CHEBI:15378"/>
        <dbReference type="ChEBI" id="CHEBI:29999"/>
        <dbReference type="ChEBI" id="CHEBI:30616"/>
        <dbReference type="ChEBI" id="CHEBI:83421"/>
        <dbReference type="ChEBI" id="CHEBI:456216"/>
        <dbReference type="EC" id="2.7.11.1"/>
    </reaction>
</comment>
<evidence type="ECO:0000256" key="18">
    <source>
        <dbReference type="ARBA" id="ARBA00047899"/>
    </source>
</evidence>
<comment type="similarity">
    <text evidence="3 20">Belongs to the PI3/PI4-kinase family. ATM subfamily.</text>
</comment>
<dbReference type="FunFam" id="3.30.1010.10:FF:000019">
    <property type="entry name" value="Serine/threonine-protein kinase Tel1"/>
    <property type="match status" value="1"/>
</dbReference>
<dbReference type="Gene3D" id="1.10.1070.11">
    <property type="entry name" value="Phosphatidylinositol 3-/4-kinase, catalytic domain"/>
    <property type="match status" value="1"/>
</dbReference>
<dbReference type="InterPro" id="IPR021668">
    <property type="entry name" value="TAN"/>
</dbReference>
<name>R0KH91_EXST2</name>
<dbReference type="PANTHER" id="PTHR37079">
    <property type="entry name" value="SERINE/THREONINE-PROTEIN KINASE ATM"/>
    <property type="match status" value="1"/>
</dbReference>
<dbReference type="PROSITE" id="PS00915">
    <property type="entry name" value="PI3_4_KINASE_1"/>
    <property type="match status" value="1"/>
</dbReference>
<dbReference type="SMART" id="SM01342">
    <property type="entry name" value="TAN"/>
    <property type="match status" value="1"/>
</dbReference>
<dbReference type="InterPro" id="IPR003152">
    <property type="entry name" value="FATC_dom"/>
</dbReference>
<evidence type="ECO:0000313" key="26">
    <source>
        <dbReference type="Proteomes" id="UP000016935"/>
    </source>
</evidence>
<dbReference type="GO" id="GO:0000781">
    <property type="term" value="C:chromosome, telomeric region"/>
    <property type="evidence" value="ECO:0007669"/>
    <property type="project" value="UniProtKB-SubCell"/>
</dbReference>
<dbReference type="SUPFAM" id="SSF56112">
    <property type="entry name" value="Protein kinase-like (PK-like)"/>
    <property type="match status" value="1"/>
</dbReference>
<evidence type="ECO:0000256" key="21">
    <source>
        <dbReference type="SAM" id="MobiDB-lite"/>
    </source>
</evidence>
<dbReference type="GO" id="GO:0005524">
    <property type="term" value="F:ATP binding"/>
    <property type="evidence" value="ECO:0007669"/>
    <property type="project" value="UniProtKB-KW"/>
</dbReference>
<dbReference type="SUPFAM" id="SSF48371">
    <property type="entry name" value="ARM repeat"/>
    <property type="match status" value="2"/>
</dbReference>
<dbReference type="GO" id="GO:0006281">
    <property type="term" value="P:DNA repair"/>
    <property type="evidence" value="ECO:0007669"/>
    <property type="project" value="InterPro"/>
</dbReference>
<evidence type="ECO:0000256" key="17">
    <source>
        <dbReference type="ARBA" id="ARBA00025079"/>
    </source>
</evidence>
<feature type="compositionally biased region" description="Polar residues" evidence="21">
    <location>
        <begin position="2869"/>
        <end position="2882"/>
    </location>
</feature>
<dbReference type="CDD" id="cd05171">
    <property type="entry name" value="PIKKc_ATM"/>
    <property type="match status" value="1"/>
</dbReference>
<evidence type="ECO:0000256" key="13">
    <source>
        <dbReference type="ARBA" id="ARBA00022840"/>
    </source>
</evidence>
<dbReference type="HOGENOM" id="CLU_000178_8_2_1"/>
<feature type="region of interest" description="Disordered" evidence="21">
    <location>
        <begin position="2865"/>
        <end position="2894"/>
    </location>
</feature>
<accession>R0KH91</accession>
<dbReference type="Proteomes" id="UP000016935">
    <property type="component" value="Unassembled WGS sequence"/>
</dbReference>
<dbReference type="RefSeq" id="XP_008025842.1">
    <property type="nucleotide sequence ID" value="XM_008027651.1"/>
</dbReference>
<keyword evidence="16 20" id="KW-0539">Nucleus</keyword>
<evidence type="ECO:0000256" key="12">
    <source>
        <dbReference type="ARBA" id="ARBA00022777"/>
    </source>
</evidence>
<dbReference type="eggNOG" id="KOG0892">
    <property type="taxonomic scope" value="Eukaryota"/>
</dbReference>
<feature type="domain" description="PI3K/PI4K catalytic" evidence="22">
    <location>
        <begin position="2586"/>
        <end position="2897"/>
    </location>
</feature>
<keyword evidence="10 20" id="KW-0547">Nucleotide-binding</keyword>
<dbReference type="Gene3D" id="3.30.1010.10">
    <property type="entry name" value="Phosphatidylinositol 3-kinase Catalytic Subunit, Chain A, domain 4"/>
    <property type="match status" value="1"/>
</dbReference>
<evidence type="ECO:0000256" key="16">
    <source>
        <dbReference type="ARBA" id="ARBA00023242"/>
    </source>
</evidence>
<dbReference type="GO" id="GO:0106310">
    <property type="term" value="F:protein serine kinase activity"/>
    <property type="evidence" value="ECO:0007669"/>
    <property type="project" value="RHEA"/>
</dbReference>
<dbReference type="GO" id="GO:0035556">
    <property type="term" value="P:intracellular signal transduction"/>
    <property type="evidence" value="ECO:0007669"/>
    <property type="project" value="UniProtKB-ARBA"/>
</dbReference>
<evidence type="ECO:0000256" key="19">
    <source>
        <dbReference type="ARBA" id="ARBA00048679"/>
    </source>
</evidence>
<feature type="domain" description="FAT" evidence="23">
    <location>
        <begin position="1866"/>
        <end position="2472"/>
    </location>
</feature>
<evidence type="ECO:0000259" key="22">
    <source>
        <dbReference type="PROSITE" id="PS50290"/>
    </source>
</evidence>
<dbReference type="FunFam" id="1.10.1070.11:FF:000034">
    <property type="entry name" value="Serine/threonine-protein kinase Tel1"/>
    <property type="match status" value="1"/>
</dbReference>
<dbReference type="GO" id="GO:0005634">
    <property type="term" value="C:nucleus"/>
    <property type="evidence" value="ECO:0007669"/>
    <property type="project" value="UniProtKB-SubCell"/>
</dbReference>
<dbReference type="InterPro" id="IPR038980">
    <property type="entry name" value="ATM_plant"/>
</dbReference>
<organism evidence="25 26">
    <name type="scientific">Exserohilum turcicum (strain 28A)</name>
    <name type="common">Northern leaf blight fungus</name>
    <name type="synonym">Setosphaeria turcica</name>
    <dbReference type="NCBI Taxonomy" id="671987"/>
    <lineage>
        <taxon>Eukaryota</taxon>
        <taxon>Fungi</taxon>
        <taxon>Dikarya</taxon>
        <taxon>Ascomycota</taxon>
        <taxon>Pezizomycotina</taxon>
        <taxon>Dothideomycetes</taxon>
        <taxon>Pleosporomycetidae</taxon>
        <taxon>Pleosporales</taxon>
        <taxon>Pleosporineae</taxon>
        <taxon>Pleosporaceae</taxon>
        <taxon>Exserohilum</taxon>
    </lineage>
</organism>
<evidence type="ECO:0000259" key="24">
    <source>
        <dbReference type="PROSITE" id="PS51190"/>
    </source>
</evidence>
<evidence type="ECO:0000256" key="14">
    <source>
        <dbReference type="ARBA" id="ARBA00022853"/>
    </source>
</evidence>
<reference evidence="25 26" key="2">
    <citation type="journal article" date="2013" name="PLoS Genet.">
        <title>Comparative genome structure, secondary metabolite, and effector coding capacity across Cochliobolus pathogens.</title>
        <authorList>
            <person name="Condon B.J."/>
            <person name="Leng Y."/>
            <person name="Wu D."/>
            <person name="Bushley K.E."/>
            <person name="Ohm R.A."/>
            <person name="Otillar R."/>
            <person name="Martin J."/>
            <person name="Schackwitz W."/>
            <person name="Grimwood J."/>
            <person name="MohdZainudin N."/>
            <person name="Xue C."/>
            <person name="Wang R."/>
            <person name="Manning V.A."/>
            <person name="Dhillon B."/>
            <person name="Tu Z.J."/>
            <person name="Steffenson B.J."/>
            <person name="Salamov A."/>
            <person name="Sun H."/>
            <person name="Lowry S."/>
            <person name="LaButti K."/>
            <person name="Han J."/>
            <person name="Copeland A."/>
            <person name="Lindquist E."/>
            <person name="Barry K."/>
            <person name="Schmutz J."/>
            <person name="Baker S.E."/>
            <person name="Ciuffetti L.M."/>
            <person name="Grigoriev I.V."/>
            <person name="Zhong S."/>
            <person name="Turgeon B.G."/>
        </authorList>
    </citation>
    <scope>NUCLEOTIDE SEQUENCE [LARGE SCALE GENOMIC DNA]</scope>
    <source>
        <strain evidence="26">28A</strain>
    </source>
</reference>
<comment type="catalytic activity">
    <reaction evidence="18 20">
        <text>L-threonyl-[protein] + ATP = O-phospho-L-threonyl-[protein] + ADP + H(+)</text>
        <dbReference type="Rhea" id="RHEA:46608"/>
        <dbReference type="Rhea" id="RHEA-COMP:11060"/>
        <dbReference type="Rhea" id="RHEA-COMP:11605"/>
        <dbReference type="ChEBI" id="CHEBI:15378"/>
        <dbReference type="ChEBI" id="CHEBI:30013"/>
        <dbReference type="ChEBI" id="CHEBI:30616"/>
        <dbReference type="ChEBI" id="CHEBI:61977"/>
        <dbReference type="ChEBI" id="CHEBI:456216"/>
        <dbReference type="EC" id="2.7.11.1"/>
    </reaction>
</comment>
<dbReference type="InterPro" id="IPR014009">
    <property type="entry name" value="PIK_FAT"/>
</dbReference>
<dbReference type="SMART" id="SM01343">
    <property type="entry name" value="FATC"/>
    <property type="match status" value="1"/>
</dbReference>